<dbReference type="Pfam" id="PF03725">
    <property type="entry name" value="RNase_PH_C"/>
    <property type="match status" value="1"/>
</dbReference>
<evidence type="ECO:0000256" key="9">
    <source>
        <dbReference type="ARBA" id="ARBA00030617"/>
    </source>
</evidence>
<evidence type="ECO:0000259" key="11">
    <source>
        <dbReference type="Pfam" id="PF03725"/>
    </source>
</evidence>
<dbReference type="Proteomes" id="UP001437256">
    <property type="component" value="Unassembled WGS sequence"/>
</dbReference>
<name>A0ABR2ZWS9_9AGAR</name>
<evidence type="ECO:0000259" key="10">
    <source>
        <dbReference type="Pfam" id="PF01138"/>
    </source>
</evidence>
<dbReference type="InterPro" id="IPR027408">
    <property type="entry name" value="PNPase/RNase_PH_dom_sf"/>
</dbReference>
<dbReference type="Pfam" id="PF01138">
    <property type="entry name" value="RNase_PH"/>
    <property type="match status" value="1"/>
</dbReference>
<organism evidence="12 13">
    <name type="scientific">Marasmius tenuissimus</name>
    <dbReference type="NCBI Taxonomy" id="585030"/>
    <lineage>
        <taxon>Eukaryota</taxon>
        <taxon>Fungi</taxon>
        <taxon>Dikarya</taxon>
        <taxon>Basidiomycota</taxon>
        <taxon>Agaricomycotina</taxon>
        <taxon>Agaricomycetes</taxon>
        <taxon>Agaricomycetidae</taxon>
        <taxon>Agaricales</taxon>
        <taxon>Marasmiineae</taxon>
        <taxon>Marasmiaceae</taxon>
        <taxon>Marasmius</taxon>
    </lineage>
</organism>
<dbReference type="InterPro" id="IPR020568">
    <property type="entry name" value="Ribosomal_Su5_D2-typ_SF"/>
</dbReference>
<evidence type="ECO:0000256" key="2">
    <source>
        <dbReference type="ARBA" id="ARBA00004604"/>
    </source>
</evidence>
<dbReference type="CDD" id="cd11369">
    <property type="entry name" value="RNase_PH_RRP43"/>
    <property type="match status" value="1"/>
</dbReference>
<accession>A0ABR2ZWS9</accession>
<dbReference type="PANTHER" id="PTHR11097">
    <property type="entry name" value="EXOSOME COMPLEX EXONUCLEASE RIBOSOMAL RNA PROCESSING PROTEIN"/>
    <property type="match status" value="1"/>
</dbReference>
<keyword evidence="13" id="KW-1185">Reference proteome</keyword>
<evidence type="ECO:0000256" key="3">
    <source>
        <dbReference type="ARBA" id="ARBA00006678"/>
    </source>
</evidence>
<keyword evidence="6" id="KW-0271">Exosome</keyword>
<evidence type="ECO:0000256" key="1">
    <source>
        <dbReference type="ARBA" id="ARBA00004496"/>
    </source>
</evidence>
<evidence type="ECO:0000256" key="6">
    <source>
        <dbReference type="ARBA" id="ARBA00022835"/>
    </source>
</evidence>
<dbReference type="InterPro" id="IPR015847">
    <property type="entry name" value="ExoRNase_PH_dom2"/>
</dbReference>
<proteinExistence type="inferred from homology"/>
<evidence type="ECO:0000256" key="4">
    <source>
        <dbReference type="ARBA" id="ARBA00022490"/>
    </source>
</evidence>
<dbReference type="EMBL" id="JBBXMP010000042">
    <property type="protein sequence ID" value="KAL0065858.1"/>
    <property type="molecule type" value="Genomic_DNA"/>
</dbReference>
<evidence type="ECO:0000313" key="12">
    <source>
        <dbReference type="EMBL" id="KAL0065858.1"/>
    </source>
</evidence>
<dbReference type="PANTHER" id="PTHR11097:SF9">
    <property type="entry name" value="EXOSOME COMPLEX COMPONENT RRP43"/>
    <property type="match status" value="1"/>
</dbReference>
<reference evidence="12 13" key="1">
    <citation type="submission" date="2024-05" db="EMBL/GenBank/DDBJ databases">
        <title>A draft genome resource for the thread blight pathogen Marasmius tenuissimus strain MS-2.</title>
        <authorList>
            <person name="Yulfo-Soto G.E."/>
            <person name="Baruah I.K."/>
            <person name="Amoako-Attah I."/>
            <person name="Bukari Y."/>
            <person name="Meinhardt L.W."/>
            <person name="Bailey B.A."/>
            <person name="Cohen S.P."/>
        </authorList>
    </citation>
    <scope>NUCLEOTIDE SEQUENCE [LARGE SCALE GENOMIC DNA]</scope>
    <source>
        <strain evidence="12 13">MS-2</strain>
    </source>
</reference>
<dbReference type="InterPro" id="IPR001247">
    <property type="entry name" value="ExoRNase_PH_dom1"/>
</dbReference>
<evidence type="ECO:0000256" key="5">
    <source>
        <dbReference type="ARBA" id="ARBA00022552"/>
    </source>
</evidence>
<gene>
    <name evidence="12" type="ORF">AAF712_007162</name>
</gene>
<feature type="domain" description="Exoribonuclease phosphorolytic" evidence="11">
    <location>
        <begin position="235"/>
        <end position="287"/>
    </location>
</feature>
<sequence>MSPCSQGGGPGGMALPSTAINIASTSSLSSTQNEDLKAAIFQRLHPRVYLERFLAENVRPDGRLEEEWRDIDINVGSISTANGSALIRMGKTTIVCGVKAEIAEPELDHPNEGFFVPNIDLPAICSSKFKPGPPSEEAQILSERLNDVLVGSSMLPLSSLCIHPGKSVWVLYVDATCINYDGNAFDAAVLAMVSALRDTLLPQAAYDEITGRTICSPPTSKSKPGVGLQLDESRLPIGLSFGLFGGKHVIADPTSFEEPLLDTSISVVIDGRGSFLPLIKSASGFSRSTKEDMEVDSSQQKHATTTNQDDALLKCIALAKTRHQVVRECVYTVGDSS</sequence>
<dbReference type="InterPro" id="IPR036345">
    <property type="entry name" value="ExoRNase_PH_dom2_sf"/>
</dbReference>
<comment type="similarity">
    <text evidence="3">Belongs to the RNase PH family.</text>
</comment>
<dbReference type="InterPro" id="IPR050590">
    <property type="entry name" value="Exosome_comp_Rrp42_subfam"/>
</dbReference>
<comment type="subcellular location">
    <subcellularLocation>
        <location evidence="1">Cytoplasm</location>
    </subcellularLocation>
    <subcellularLocation>
        <location evidence="2">Nucleus</location>
        <location evidence="2">Nucleolus</location>
    </subcellularLocation>
</comment>
<evidence type="ECO:0000256" key="8">
    <source>
        <dbReference type="ARBA" id="ARBA00023242"/>
    </source>
</evidence>
<keyword evidence="8" id="KW-0539">Nucleus</keyword>
<keyword evidence="7" id="KW-0694">RNA-binding</keyword>
<feature type="domain" description="Exoribonuclease phosphorolytic" evidence="10">
    <location>
        <begin position="67"/>
        <end position="202"/>
    </location>
</feature>
<comment type="caution">
    <text evidence="12">The sequence shown here is derived from an EMBL/GenBank/DDBJ whole genome shotgun (WGS) entry which is preliminary data.</text>
</comment>
<keyword evidence="5" id="KW-0698">rRNA processing</keyword>
<evidence type="ECO:0000256" key="7">
    <source>
        <dbReference type="ARBA" id="ARBA00022884"/>
    </source>
</evidence>
<dbReference type="SUPFAM" id="SSF55666">
    <property type="entry name" value="Ribonuclease PH domain 2-like"/>
    <property type="match status" value="1"/>
</dbReference>
<evidence type="ECO:0000313" key="13">
    <source>
        <dbReference type="Proteomes" id="UP001437256"/>
    </source>
</evidence>
<dbReference type="SUPFAM" id="SSF54211">
    <property type="entry name" value="Ribosomal protein S5 domain 2-like"/>
    <property type="match status" value="1"/>
</dbReference>
<protein>
    <recommendedName>
        <fullName evidence="9">Ribosomal RNA-processing protein 43</fullName>
    </recommendedName>
</protein>
<dbReference type="InterPro" id="IPR033196">
    <property type="entry name" value="Rrp43"/>
</dbReference>
<dbReference type="Gene3D" id="3.30.230.70">
    <property type="entry name" value="GHMP Kinase, N-terminal domain"/>
    <property type="match status" value="1"/>
</dbReference>
<keyword evidence="4" id="KW-0963">Cytoplasm</keyword>